<organism evidence="2 3">
    <name type="scientific">Rhizobium freirei PRF 81</name>
    <dbReference type="NCBI Taxonomy" id="363754"/>
    <lineage>
        <taxon>Bacteria</taxon>
        <taxon>Pseudomonadati</taxon>
        <taxon>Pseudomonadota</taxon>
        <taxon>Alphaproteobacteria</taxon>
        <taxon>Hyphomicrobiales</taxon>
        <taxon>Rhizobiaceae</taxon>
        <taxon>Rhizobium/Agrobacterium group</taxon>
        <taxon>Rhizobium</taxon>
    </lineage>
</organism>
<accession>N6U5N1</accession>
<proteinExistence type="predicted"/>
<evidence type="ECO:0000313" key="2">
    <source>
        <dbReference type="EMBL" id="ENN87929.1"/>
    </source>
</evidence>
<name>N6U5N1_9HYPH</name>
<evidence type="ECO:0000313" key="3">
    <source>
        <dbReference type="Proteomes" id="UP000012429"/>
    </source>
</evidence>
<feature type="region of interest" description="Disordered" evidence="1">
    <location>
        <begin position="318"/>
        <end position="338"/>
    </location>
</feature>
<comment type="caution">
    <text evidence="2">The sequence shown here is derived from an EMBL/GenBank/DDBJ whole genome shotgun (WGS) entry which is preliminary data.</text>
</comment>
<dbReference type="EMBL" id="AQHN01000055">
    <property type="protein sequence ID" value="ENN87929.1"/>
    <property type="molecule type" value="Genomic_DNA"/>
</dbReference>
<protein>
    <submittedName>
        <fullName evidence="2">Uncharacterized protein</fullName>
    </submittedName>
</protein>
<dbReference type="Proteomes" id="UP000012429">
    <property type="component" value="Unassembled WGS sequence"/>
</dbReference>
<dbReference type="AlphaFoldDB" id="N6U5N1"/>
<gene>
    <name evidence="2" type="ORF">RHSP_49317</name>
</gene>
<evidence type="ECO:0000256" key="1">
    <source>
        <dbReference type="SAM" id="MobiDB-lite"/>
    </source>
</evidence>
<keyword evidence="3" id="KW-1185">Reference proteome</keyword>
<reference evidence="2 3" key="1">
    <citation type="journal article" date="2012" name="BMC Genomics">
        <title>Genomic basis of broad host range and environmental adaptability of Rhizobium tropici CIAT 899 and Rhizobium sp. PRF 81 which are used in inoculants for common bean (Phaseolus vulgaris L.).</title>
        <authorList>
            <person name="Ormeno-Orrillo E."/>
            <person name="Menna P."/>
            <person name="Almeida L.G."/>
            <person name="Ollero F.J."/>
            <person name="Nicolas M.F."/>
            <person name="Pains Rodrigues E."/>
            <person name="Shigueyoshi Nakatani A."/>
            <person name="Silva Batista J.S."/>
            <person name="Oliveira Chueire L.M."/>
            <person name="Souza R.C."/>
            <person name="Ribeiro Vasconcelos A.T."/>
            <person name="Megias M."/>
            <person name="Hungria M."/>
            <person name="Martinez-Romero E."/>
        </authorList>
    </citation>
    <scope>NUCLEOTIDE SEQUENCE [LARGE SCALE GENOMIC DNA]</scope>
    <source>
        <strain evidence="2 3">PRF 81</strain>
    </source>
</reference>
<sequence>MRALYQQKRRPRRAAFSCHYRGYSVSAGLGIDGTLGEVDQHREDQQEHYDHEAEVLAIFQMRLGCPHQEGGHIARILIDRLRRAVVIGHLAVRKRLRHGKSRGRIEIRVVVRVLRHLEAGRRFFIAGQQRVDIVRAAFLVLGEDIEDELREAAFDFARLGKQRHIRRHSPVVGSSSSLVVRERRVEMVRRNCLASEHLTLGVRPVLHFVVGCKGLHLGFRIAEIAQRTVGHQLHRVAGGTDFRIDLEAALKLRLVIVAERAGEGPMLLARLLQRIMRRLGFCGRLRFRRNGGNGGRTADERKRQKADNKFLHRFLPLSPVMPEPERQLYRPASQEPLP</sequence>